<name>A0A330LYW2_9GAMM</name>
<feature type="coiled-coil region" evidence="5">
    <location>
        <begin position="30"/>
        <end position="89"/>
    </location>
</feature>
<dbReference type="OrthoDB" id="9765111at2"/>
<evidence type="ECO:0000256" key="3">
    <source>
        <dbReference type="ARBA" id="ARBA00023054"/>
    </source>
</evidence>
<dbReference type="Pfam" id="PF02646">
    <property type="entry name" value="RmuC"/>
    <property type="match status" value="1"/>
</dbReference>
<dbReference type="RefSeq" id="WP_112715970.1">
    <property type="nucleotide sequence ID" value="NZ_LS483250.1"/>
</dbReference>
<accession>A0A330LYW2</accession>
<dbReference type="AlphaFoldDB" id="A0A330LYW2"/>
<comment type="function">
    <text evidence="1">Involved in DNA recombination.</text>
</comment>
<dbReference type="Proteomes" id="UP000250163">
    <property type="component" value="Chromosome MORIYA"/>
</dbReference>
<feature type="transmembrane region" description="Helical" evidence="6">
    <location>
        <begin position="6"/>
        <end position="26"/>
    </location>
</feature>
<dbReference type="KEGG" id="mya:MORIYA_2872"/>
<dbReference type="EMBL" id="LS483250">
    <property type="protein sequence ID" value="SQD79335.1"/>
    <property type="molecule type" value="Genomic_DNA"/>
</dbReference>
<keyword evidence="8" id="KW-1185">Reference proteome</keyword>
<evidence type="ECO:0000256" key="6">
    <source>
        <dbReference type="SAM" id="Phobius"/>
    </source>
</evidence>
<keyword evidence="3 5" id="KW-0175">Coiled coil</keyword>
<keyword evidence="6" id="KW-0812">Transmembrane</keyword>
<evidence type="ECO:0000256" key="2">
    <source>
        <dbReference type="ARBA" id="ARBA00009840"/>
    </source>
</evidence>
<dbReference type="InterPro" id="IPR003798">
    <property type="entry name" value="DNA_recombination_RmuC"/>
</dbReference>
<reference evidence="8" key="1">
    <citation type="submission" date="2018-05" db="EMBL/GenBank/DDBJ databases">
        <authorList>
            <person name="Cea G.-C."/>
            <person name="William W."/>
        </authorList>
    </citation>
    <scope>NUCLEOTIDE SEQUENCE [LARGE SCALE GENOMIC DNA]</scope>
    <source>
        <strain evidence="8">DB21MT 5</strain>
    </source>
</reference>
<keyword evidence="4" id="KW-0233">DNA recombination</keyword>
<proteinExistence type="inferred from homology"/>
<evidence type="ECO:0000256" key="1">
    <source>
        <dbReference type="ARBA" id="ARBA00003416"/>
    </source>
</evidence>
<dbReference type="PANTHER" id="PTHR30563">
    <property type="entry name" value="DNA RECOMBINATION PROTEIN RMUC"/>
    <property type="match status" value="1"/>
</dbReference>
<evidence type="ECO:0000313" key="8">
    <source>
        <dbReference type="Proteomes" id="UP000250163"/>
    </source>
</evidence>
<evidence type="ECO:0000256" key="4">
    <source>
        <dbReference type="ARBA" id="ARBA00023172"/>
    </source>
</evidence>
<protein>
    <submittedName>
        <fullName evidence="7">Recombination limiting protein</fullName>
    </submittedName>
</protein>
<keyword evidence="6" id="KW-0472">Membrane</keyword>
<gene>
    <name evidence="7" type="primary">rmuC</name>
    <name evidence="7" type="ORF">MORIYA_2872</name>
</gene>
<dbReference type="GO" id="GO:0006310">
    <property type="term" value="P:DNA recombination"/>
    <property type="evidence" value="ECO:0007669"/>
    <property type="project" value="UniProtKB-KW"/>
</dbReference>
<evidence type="ECO:0000256" key="5">
    <source>
        <dbReference type="SAM" id="Coils"/>
    </source>
</evidence>
<sequence>MSIDALFPVLPYIAAACVATVGALIAMRKSQQATLSVQTLNHEIELLEQQLDNVNYSHEQLQQAHDGNKLKLESQNNQLIKVMSRLRESDIRLQIERQASDEKLALQAQSEQRLQQQFENLANKIFDSKTDNFKELNKSSVELLLSPLKTQLEGFKQQIQDVYSNEAKERHSLQSEVARLQQVYQLMSSETANLTKALKGDNKQQGNWGEVILARILSESGLREGHEYDVQVSLNNEHGKRFQPDVIVHLPQDKDVIVDSKVSLTAYERYFNAEDEVTRKQALQEHVTSVRSHIRELGRKDYHLLQGLKTLDYVLMFIAVEPAFLAALQADPSLMKFALDNNIMLVSPTNLLIALRTIDNLWRYERQNQNAQLIAERAGKIYEKLRLFSHDMQDMGVALDKAQDSYDSAMKRLATGKGNLIKQAQQFVELGVEVKKPLPAELIEKSSVNLLK</sequence>
<dbReference type="PANTHER" id="PTHR30563:SF0">
    <property type="entry name" value="DNA RECOMBINATION PROTEIN RMUC"/>
    <property type="match status" value="1"/>
</dbReference>
<keyword evidence="6" id="KW-1133">Transmembrane helix</keyword>
<evidence type="ECO:0000313" key="7">
    <source>
        <dbReference type="EMBL" id="SQD79335.1"/>
    </source>
</evidence>
<organism evidence="7 8">
    <name type="scientific">Moritella yayanosii</name>
    <dbReference type="NCBI Taxonomy" id="69539"/>
    <lineage>
        <taxon>Bacteria</taxon>
        <taxon>Pseudomonadati</taxon>
        <taxon>Pseudomonadota</taxon>
        <taxon>Gammaproteobacteria</taxon>
        <taxon>Alteromonadales</taxon>
        <taxon>Moritellaceae</taxon>
        <taxon>Moritella</taxon>
    </lineage>
</organism>
<comment type="similarity">
    <text evidence="2">Belongs to the RmuC family.</text>
</comment>